<organism evidence="16 17">
    <name type="scientific">Thelephora terrestris</name>
    <dbReference type="NCBI Taxonomy" id="56493"/>
    <lineage>
        <taxon>Eukaryota</taxon>
        <taxon>Fungi</taxon>
        <taxon>Dikarya</taxon>
        <taxon>Basidiomycota</taxon>
        <taxon>Agaricomycotina</taxon>
        <taxon>Agaricomycetes</taxon>
        <taxon>Thelephorales</taxon>
        <taxon>Thelephoraceae</taxon>
        <taxon>Thelephora</taxon>
    </lineage>
</organism>
<evidence type="ECO:0000256" key="12">
    <source>
        <dbReference type="ARBA" id="ARBA00073159"/>
    </source>
</evidence>
<protein>
    <recommendedName>
        <fullName evidence="12">N,O-diacetylmuramidase</fullName>
        <ecNumber evidence="4">3.2.1.17</ecNumber>
    </recommendedName>
    <alternativeName>
        <fullName evidence="13">Lysozyme CH</fullName>
    </alternativeName>
</protein>
<keyword evidence="6" id="KW-0929">Antimicrobial</keyword>
<evidence type="ECO:0000256" key="5">
    <source>
        <dbReference type="ARBA" id="ARBA00022525"/>
    </source>
</evidence>
<comment type="subcellular location">
    <subcellularLocation>
        <location evidence="2">Secreted</location>
    </subcellularLocation>
</comment>
<dbReference type="AlphaFoldDB" id="A0A9P6HR27"/>
<evidence type="ECO:0000256" key="6">
    <source>
        <dbReference type="ARBA" id="ARBA00022529"/>
    </source>
</evidence>
<reference evidence="16" key="2">
    <citation type="submission" date="2020-11" db="EMBL/GenBank/DDBJ databases">
        <authorList>
            <consortium name="DOE Joint Genome Institute"/>
            <person name="Kuo A."/>
            <person name="Miyauchi S."/>
            <person name="Kiss E."/>
            <person name="Drula E."/>
            <person name="Kohler A."/>
            <person name="Sanchez-Garcia M."/>
            <person name="Andreopoulos B."/>
            <person name="Barry K.W."/>
            <person name="Bonito G."/>
            <person name="Buee M."/>
            <person name="Carver A."/>
            <person name="Chen C."/>
            <person name="Cichocki N."/>
            <person name="Clum A."/>
            <person name="Culley D."/>
            <person name="Crous P.W."/>
            <person name="Fauchery L."/>
            <person name="Girlanda M."/>
            <person name="Hayes R."/>
            <person name="Keri Z."/>
            <person name="Labutti K."/>
            <person name="Lipzen A."/>
            <person name="Lombard V."/>
            <person name="Magnuson J."/>
            <person name="Maillard F."/>
            <person name="Morin E."/>
            <person name="Murat C."/>
            <person name="Nolan M."/>
            <person name="Ohm R."/>
            <person name="Pangilinan J."/>
            <person name="Pereira M."/>
            <person name="Perotto S."/>
            <person name="Peter M."/>
            <person name="Riley R."/>
            <person name="Sitrit Y."/>
            <person name="Stielow B."/>
            <person name="Szollosi G."/>
            <person name="Zifcakova L."/>
            <person name="Stursova M."/>
            <person name="Spatafora J.W."/>
            <person name="Tedersoo L."/>
            <person name="Vaario L.-M."/>
            <person name="Yamada A."/>
            <person name="Yan M."/>
            <person name="Wang P."/>
            <person name="Xu J."/>
            <person name="Bruns T."/>
            <person name="Baldrian P."/>
            <person name="Vilgalys R."/>
            <person name="Henrissat B."/>
            <person name="Grigoriev I.V."/>
            <person name="Hibbett D."/>
            <person name="Nagy L.G."/>
            <person name="Martin F.M."/>
        </authorList>
    </citation>
    <scope>NUCLEOTIDE SEQUENCE</scope>
    <source>
        <strain evidence="16">UH-Tt-Lm1</strain>
    </source>
</reference>
<dbReference type="OrthoDB" id="6590422at2759"/>
<reference evidence="16" key="1">
    <citation type="journal article" date="2020" name="Nat. Commun.">
        <title>Large-scale genome sequencing of mycorrhizal fungi provides insights into the early evolution of symbiotic traits.</title>
        <authorList>
            <person name="Miyauchi S."/>
            <person name="Kiss E."/>
            <person name="Kuo A."/>
            <person name="Drula E."/>
            <person name="Kohler A."/>
            <person name="Sanchez-Garcia M."/>
            <person name="Morin E."/>
            <person name="Andreopoulos B."/>
            <person name="Barry K.W."/>
            <person name="Bonito G."/>
            <person name="Buee M."/>
            <person name="Carver A."/>
            <person name="Chen C."/>
            <person name="Cichocki N."/>
            <person name="Clum A."/>
            <person name="Culley D."/>
            <person name="Crous P.W."/>
            <person name="Fauchery L."/>
            <person name="Girlanda M."/>
            <person name="Hayes R.D."/>
            <person name="Keri Z."/>
            <person name="LaButti K."/>
            <person name="Lipzen A."/>
            <person name="Lombard V."/>
            <person name="Magnuson J."/>
            <person name="Maillard F."/>
            <person name="Murat C."/>
            <person name="Nolan M."/>
            <person name="Ohm R.A."/>
            <person name="Pangilinan J."/>
            <person name="Pereira M.F."/>
            <person name="Perotto S."/>
            <person name="Peter M."/>
            <person name="Pfister S."/>
            <person name="Riley R."/>
            <person name="Sitrit Y."/>
            <person name="Stielow J.B."/>
            <person name="Szollosi G."/>
            <person name="Zifcakova L."/>
            <person name="Stursova M."/>
            <person name="Spatafora J.W."/>
            <person name="Tedersoo L."/>
            <person name="Vaario L.M."/>
            <person name="Yamada A."/>
            <person name="Yan M."/>
            <person name="Wang P."/>
            <person name="Xu J."/>
            <person name="Bruns T."/>
            <person name="Baldrian P."/>
            <person name="Vilgalys R."/>
            <person name="Dunand C."/>
            <person name="Henrissat B."/>
            <person name="Grigoriev I.V."/>
            <person name="Hibbett D."/>
            <person name="Nagy L.G."/>
            <person name="Martin F.M."/>
        </authorList>
    </citation>
    <scope>NUCLEOTIDE SEQUENCE</scope>
    <source>
        <strain evidence="16">UH-Tt-Lm1</strain>
    </source>
</reference>
<keyword evidence="17" id="KW-1185">Reference proteome</keyword>
<keyword evidence="10" id="KW-0326">Glycosidase</keyword>
<evidence type="ECO:0000256" key="15">
    <source>
        <dbReference type="SAM" id="SignalP"/>
    </source>
</evidence>
<accession>A0A9P6HR27</accession>
<comment type="function">
    <text evidence="11">This enzyme has both lysozyme (acetylmuramidase) and diacetylmuramidase activities.</text>
</comment>
<evidence type="ECO:0000256" key="13">
    <source>
        <dbReference type="ARBA" id="ARBA00075474"/>
    </source>
</evidence>
<dbReference type="PROSITE" id="PS51904">
    <property type="entry name" value="GLYCOSYL_HYDROL_F25_2"/>
    <property type="match status" value="1"/>
</dbReference>
<evidence type="ECO:0000256" key="8">
    <source>
        <dbReference type="ARBA" id="ARBA00022801"/>
    </source>
</evidence>
<evidence type="ECO:0000313" key="16">
    <source>
        <dbReference type="EMBL" id="KAF9793179.1"/>
    </source>
</evidence>
<keyword evidence="8" id="KW-0378">Hydrolase</keyword>
<evidence type="ECO:0000256" key="7">
    <source>
        <dbReference type="ARBA" id="ARBA00022638"/>
    </source>
</evidence>
<comment type="catalytic activity">
    <reaction evidence="1">
        <text>Hydrolysis of (1-&gt;4)-beta-linkages between N-acetylmuramic acid and N-acetyl-D-glucosamine residues in a peptidoglycan and between N-acetyl-D-glucosamine residues in chitodextrins.</text>
        <dbReference type="EC" id="3.2.1.17"/>
    </reaction>
</comment>
<keyword evidence="7" id="KW-0081">Bacteriolytic enzyme</keyword>
<dbReference type="GO" id="GO:0042742">
    <property type="term" value="P:defense response to bacterium"/>
    <property type="evidence" value="ECO:0007669"/>
    <property type="project" value="UniProtKB-KW"/>
</dbReference>
<dbReference type="GO" id="GO:0003796">
    <property type="term" value="F:lysozyme activity"/>
    <property type="evidence" value="ECO:0007669"/>
    <property type="project" value="UniProtKB-EC"/>
</dbReference>
<evidence type="ECO:0000256" key="4">
    <source>
        <dbReference type="ARBA" id="ARBA00012732"/>
    </source>
</evidence>
<dbReference type="GO" id="GO:0031640">
    <property type="term" value="P:killing of cells of another organism"/>
    <property type="evidence" value="ECO:0007669"/>
    <property type="project" value="UniProtKB-KW"/>
</dbReference>
<proteinExistence type="inferred from homology"/>
<feature type="region of interest" description="Disordered" evidence="14">
    <location>
        <begin position="218"/>
        <end position="240"/>
    </location>
</feature>
<evidence type="ECO:0000256" key="9">
    <source>
        <dbReference type="ARBA" id="ARBA00023157"/>
    </source>
</evidence>
<evidence type="ECO:0000256" key="10">
    <source>
        <dbReference type="ARBA" id="ARBA00023295"/>
    </source>
</evidence>
<keyword evidence="9" id="KW-1015">Disulfide bond</keyword>
<evidence type="ECO:0000256" key="3">
    <source>
        <dbReference type="ARBA" id="ARBA00010646"/>
    </source>
</evidence>
<evidence type="ECO:0000256" key="2">
    <source>
        <dbReference type="ARBA" id="ARBA00004613"/>
    </source>
</evidence>
<dbReference type="GO" id="GO:0016998">
    <property type="term" value="P:cell wall macromolecule catabolic process"/>
    <property type="evidence" value="ECO:0007669"/>
    <property type="project" value="InterPro"/>
</dbReference>
<evidence type="ECO:0000313" key="17">
    <source>
        <dbReference type="Proteomes" id="UP000736335"/>
    </source>
</evidence>
<comment type="caution">
    <text evidence="16">The sequence shown here is derived from an EMBL/GenBank/DDBJ whole genome shotgun (WGS) entry which is preliminary data.</text>
</comment>
<evidence type="ECO:0000256" key="14">
    <source>
        <dbReference type="SAM" id="MobiDB-lite"/>
    </source>
</evidence>
<dbReference type="InterPro" id="IPR017853">
    <property type="entry name" value="GH"/>
</dbReference>
<dbReference type="SMART" id="SM00641">
    <property type="entry name" value="Glyco_25"/>
    <property type="match status" value="1"/>
</dbReference>
<dbReference type="SUPFAM" id="SSF51445">
    <property type="entry name" value="(Trans)glycosidases"/>
    <property type="match status" value="1"/>
</dbReference>
<dbReference type="Pfam" id="PF01183">
    <property type="entry name" value="Glyco_hydro_25"/>
    <property type="match status" value="1"/>
</dbReference>
<dbReference type="PANTHER" id="PTHR34135:SF2">
    <property type="entry name" value="LYSOZYME"/>
    <property type="match status" value="1"/>
</dbReference>
<dbReference type="PANTHER" id="PTHR34135">
    <property type="entry name" value="LYSOZYME"/>
    <property type="match status" value="1"/>
</dbReference>
<feature type="chain" id="PRO_5040328066" description="N,O-diacetylmuramidase" evidence="15">
    <location>
        <begin position="23"/>
        <end position="240"/>
    </location>
</feature>
<feature type="signal peptide" evidence="15">
    <location>
        <begin position="1"/>
        <end position="22"/>
    </location>
</feature>
<evidence type="ECO:0000256" key="1">
    <source>
        <dbReference type="ARBA" id="ARBA00000632"/>
    </source>
</evidence>
<dbReference type="Proteomes" id="UP000736335">
    <property type="component" value="Unassembled WGS sequence"/>
</dbReference>
<dbReference type="GO" id="GO:0005576">
    <property type="term" value="C:extracellular region"/>
    <property type="evidence" value="ECO:0007669"/>
    <property type="project" value="UniProtKB-SubCell"/>
</dbReference>
<evidence type="ECO:0000256" key="11">
    <source>
        <dbReference type="ARBA" id="ARBA00055588"/>
    </source>
</evidence>
<dbReference type="EC" id="3.2.1.17" evidence="4"/>
<dbReference type="InterPro" id="IPR002053">
    <property type="entry name" value="Glyco_hydro_25"/>
</dbReference>
<dbReference type="GO" id="GO:0009253">
    <property type="term" value="P:peptidoglycan catabolic process"/>
    <property type="evidence" value="ECO:0007669"/>
    <property type="project" value="InterPro"/>
</dbReference>
<sequence length="240" mass="25753">MFFDLKALTAALLLATAAFGAAVEFPGSLQKRAQPKGIDVSAYQPNVDWTAVHSSGVTFAYIKATEGTTYKSPAFNAQYEGATKAGLIRGAYHFARPDSSSGAVQAEYFAKNGGGWSGDGITLPGALDMEYGPDGDSCYGLSASAMVNWIRDFSNTYHAQVKRYPVIYTSTSWWQLCTGNNGGFGTDNPLWIARYASSPGTLPAGWKYHTFWQYSDKSSNPGDPDVFNGDEAGLKRLASG</sequence>
<dbReference type="CDD" id="cd06412">
    <property type="entry name" value="GH25_CH-type"/>
    <property type="match status" value="1"/>
</dbReference>
<dbReference type="InterPro" id="IPR018077">
    <property type="entry name" value="Glyco_hydro_fam25_subgr"/>
</dbReference>
<dbReference type="Gene3D" id="3.20.20.80">
    <property type="entry name" value="Glycosidases"/>
    <property type="match status" value="1"/>
</dbReference>
<gene>
    <name evidence="16" type="ORF">BJ322DRAFT_1117166</name>
</gene>
<dbReference type="EMBL" id="WIUZ02000001">
    <property type="protein sequence ID" value="KAF9793179.1"/>
    <property type="molecule type" value="Genomic_DNA"/>
</dbReference>
<dbReference type="GO" id="GO:0016052">
    <property type="term" value="P:carbohydrate catabolic process"/>
    <property type="evidence" value="ECO:0007669"/>
    <property type="project" value="TreeGrafter"/>
</dbReference>
<name>A0A9P6HR27_9AGAM</name>
<dbReference type="FunFam" id="3.20.20.80:FF:000060">
    <property type="entry name" value="Lysozyme M1"/>
    <property type="match status" value="1"/>
</dbReference>
<keyword evidence="5" id="KW-0964">Secreted</keyword>
<comment type="similarity">
    <text evidence="3">Belongs to the glycosyl hydrolase 25 family.</text>
</comment>
<keyword evidence="15" id="KW-0732">Signal</keyword>